<gene>
    <name evidence="1" type="ORF">AB205_0081970</name>
</gene>
<dbReference type="EMBL" id="KV933433">
    <property type="protein sequence ID" value="PIO30517.1"/>
    <property type="molecule type" value="Genomic_DNA"/>
</dbReference>
<accession>A0A2G9RRM3</accession>
<evidence type="ECO:0000313" key="2">
    <source>
        <dbReference type="Proteomes" id="UP000228934"/>
    </source>
</evidence>
<keyword evidence="2" id="KW-1185">Reference proteome</keyword>
<protein>
    <submittedName>
        <fullName evidence="1">Uncharacterized protein</fullName>
    </submittedName>
</protein>
<reference evidence="2" key="1">
    <citation type="journal article" date="2017" name="Nat. Commun.">
        <title>The North American bullfrog draft genome provides insight into hormonal regulation of long noncoding RNA.</title>
        <authorList>
            <person name="Hammond S.A."/>
            <person name="Warren R.L."/>
            <person name="Vandervalk B.P."/>
            <person name="Kucuk E."/>
            <person name="Khan H."/>
            <person name="Gibb E.A."/>
            <person name="Pandoh P."/>
            <person name="Kirk H."/>
            <person name="Zhao Y."/>
            <person name="Jones M."/>
            <person name="Mungall A.J."/>
            <person name="Coope R."/>
            <person name="Pleasance S."/>
            <person name="Moore R.A."/>
            <person name="Holt R.A."/>
            <person name="Round J.M."/>
            <person name="Ohora S."/>
            <person name="Walle B.V."/>
            <person name="Veldhoen N."/>
            <person name="Helbing C.C."/>
            <person name="Birol I."/>
        </authorList>
    </citation>
    <scope>NUCLEOTIDE SEQUENCE [LARGE SCALE GENOMIC DNA]</scope>
</reference>
<name>A0A2G9RRM3_AQUCT</name>
<sequence length="190" mass="21754">MLLPAYTRSDFSSEKDMTAFPTGFRSSLPCIHTVTQKFAEITTVKKAVTYNTTTSRDNEVQYFRACVKLFPRMRRDFARRNFHRRTHFRIGTFPDRKIESMLPIFCWLEFRQQKTSGAYTRLHFPTKNSHRSFAGRNSDRVYTALEFWPTCSRLQSGSCLVAVLSAEGHFIFAVGCGICTALSGCISVFG</sequence>
<evidence type="ECO:0000313" key="1">
    <source>
        <dbReference type="EMBL" id="PIO30517.1"/>
    </source>
</evidence>
<organism evidence="1 2">
    <name type="scientific">Aquarana catesbeiana</name>
    <name type="common">American bullfrog</name>
    <name type="synonym">Rana catesbeiana</name>
    <dbReference type="NCBI Taxonomy" id="8400"/>
    <lineage>
        <taxon>Eukaryota</taxon>
        <taxon>Metazoa</taxon>
        <taxon>Chordata</taxon>
        <taxon>Craniata</taxon>
        <taxon>Vertebrata</taxon>
        <taxon>Euteleostomi</taxon>
        <taxon>Amphibia</taxon>
        <taxon>Batrachia</taxon>
        <taxon>Anura</taxon>
        <taxon>Neobatrachia</taxon>
        <taxon>Ranoidea</taxon>
        <taxon>Ranidae</taxon>
        <taxon>Aquarana</taxon>
    </lineage>
</organism>
<dbReference type="AlphaFoldDB" id="A0A2G9RRM3"/>
<proteinExistence type="predicted"/>
<dbReference type="Proteomes" id="UP000228934">
    <property type="component" value="Unassembled WGS sequence"/>
</dbReference>